<evidence type="ECO:0008006" key="3">
    <source>
        <dbReference type="Google" id="ProtNLM"/>
    </source>
</evidence>
<dbReference type="EMBL" id="JBHUKQ010000010">
    <property type="protein sequence ID" value="MFD2481696.1"/>
    <property type="molecule type" value="Genomic_DNA"/>
</dbReference>
<dbReference type="Proteomes" id="UP001597542">
    <property type="component" value="Unassembled WGS sequence"/>
</dbReference>
<sequence>MFASDDEGNELNAGFSVAADDGRLSLVMESAGGRGAGPRPRNDQYNDALELLLNRLRDRQAVVVSGVVASRQTVRLPEEERSIVPAPVVLADERDIKQVRLQITRAAGKVGLKDGATKESNNQKRIELRLEVPGYGPDDAARLAADLAAPASEGVLPRAEDLLRGLTGETISTPTGKENQILKVEGGSVLVGTDRSPEGQPVPLRDIQHGLDVLAARGTLEVSVAELGHRSTFVGAVLANLPGVSRADSPTTLTLNSSGAEPDAADVHFGELDVRAQVKVRTEQTRLRKLLANGRTSAPCALCGDEFPLEFLVAAHVKKRAACTDDERRNLRDIAMFACSFGCDVLYESGWVTVDETGCIQTVRLDELPAGSLKLRMQHLAGRRCGAHRAASEPYFAWHRTTTFLRRLAT</sequence>
<comment type="caution">
    <text evidence="1">The sequence shown here is derived from an EMBL/GenBank/DDBJ whole genome shotgun (WGS) entry which is preliminary data.</text>
</comment>
<dbReference type="RefSeq" id="WP_344273104.1">
    <property type="nucleotide sequence ID" value="NZ_BAAAHV010000011.1"/>
</dbReference>
<keyword evidence="2" id="KW-1185">Reference proteome</keyword>
<protein>
    <recommendedName>
        <fullName evidence="3">HNH endonuclease</fullName>
    </recommendedName>
</protein>
<evidence type="ECO:0000313" key="2">
    <source>
        <dbReference type="Proteomes" id="UP001597542"/>
    </source>
</evidence>
<name>A0ABW5HXH1_9PSEU</name>
<accession>A0ABW5HXH1</accession>
<reference evidence="2" key="1">
    <citation type="journal article" date="2019" name="Int. J. Syst. Evol. Microbiol.">
        <title>The Global Catalogue of Microorganisms (GCM) 10K type strain sequencing project: providing services to taxonomists for standard genome sequencing and annotation.</title>
        <authorList>
            <consortium name="The Broad Institute Genomics Platform"/>
            <consortium name="The Broad Institute Genome Sequencing Center for Infectious Disease"/>
            <person name="Wu L."/>
            <person name="Ma J."/>
        </authorList>
    </citation>
    <scope>NUCLEOTIDE SEQUENCE [LARGE SCALE GENOMIC DNA]</scope>
    <source>
        <strain evidence="2">CGMCC 4.7638</strain>
    </source>
</reference>
<organism evidence="1 2">
    <name type="scientific">Amycolatopsis albidoflavus</name>
    <dbReference type="NCBI Taxonomy" id="102226"/>
    <lineage>
        <taxon>Bacteria</taxon>
        <taxon>Bacillati</taxon>
        <taxon>Actinomycetota</taxon>
        <taxon>Actinomycetes</taxon>
        <taxon>Pseudonocardiales</taxon>
        <taxon>Pseudonocardiaceae</taxon>
        <taxon>Amycolatopsis</taxon>
    </lineage>
</organism>
<evidence type="ECO:0000313" key="1">
    <source>
        <dbReference type="EMBL" id="MFD2481696.1"/>
    </source>
</evidence>
<gene>
    <name evidence="1" type="ORF">ACFSUT_15540</name>
</gene>
<proteinExistence type="predicted"/>